<name>A0A5B7I9C9_PORTR</name>
<feature type="region of interest" description="Disordered" evidence="1">
    <location>
        <begin position="14"/>
        <end position="46"/>
    </location>
</feature>
<evidence type="ECO:0000313" key="2">
    <source>
        <dbReference type="EMBL" id="MPC80372.1"/>
    </source>
</evidence>
<proteinExistence type="predicted"/>
<sequence length="46" mass="5096">MLSADWYFVLQSRSSMSGGSEDGHSPSHSSDYEEQEEAEVSPSPFK</sequence>
<reference evidence="2 3" key="1">
    <citation type="submission" date="2019-05" db="EMBL/GenBank/DDBJ databases">
        <title>Another draft genome of Portunus trituberculatus and its Hox gene families provides insights of decapod evolution.</title>
        <authorList>
            <person name="Jeong J.-H."/>
            <person name="Song I."/>
            <person name="Kim S."/>
            <person name="Choi T."/>
            <person name="Kim D."/>
            <person name="Ryu S."/>
            <person name="Kim W."/>
        </authorList>
    </citation>
    <scope>NUCLEOTIDE SEQUENCE [LARGE SCALE GENOMIC DNA]</scope>
    <source>
        <tissue evidence="2">Muscle</tissue>
    </source>
</reference>
<gene>
    <name evidence="2" type="ORF">E2C01_074950</name>
</gene>
<accession>A0A5B7I9C9</accession>
<dbReference type="EMBL" id="VSRR010053827">
    <property type="protein sequence ID" value="MPC80372.1"/>
    <property type="molecule type" value="Genomic_DNA"/>
</dbReference>
<keyword evidence="3" id="KW-1185">Reference proteome</keyword>
<evidence type="ECO:0000256" key="1">
    <source>
        <dbReference type="SAM" id="MobiDB-lite"/>
    </source>
</evidence>
<organism evidence="2 3">
    <name type="scientific">Portunus trituberculatus</name>
    <name type="common">Swimming crab</name>
    <name type="synonym">Neptunus trituberculatus</name>
    <dbReference type="NCBI Taxonomy" id="210409"/>
    <lineage>
        <taxon>Eukaryota</taxon>
        <taxon>Metazoa</taxon>
        <taxon>Ecdysozoa</taxon>
        <taxon>Arthropoda</taxon>
        <taxon>Crustacea</taxon>
        <taxon>Multicrustacea</taxon>
        <taxon>Malacostraca</taxon>
        <taxon>Eumalacostraca</taxon>
        <taxon>Eucarida</taxon>
        <taxon>Decapoda</taxon>
        <taxon>Pleocyemata</taxon>
        <taxon>Brachyura</taxon>
        <taxon>Eubrachyura</taxon>
        <taxon>Portunoidea</taxon>
        <taxon>Portunidae</taxon>
        <taxon>Portuninae</taxon>
        <taxon>Portunus</taxon>
    </lineage>
</organism>
<protein>
    <submittedName>
        <fullName evidence="2">Uncharacterized protein</fullName>
    </submittedName>
</protein>
<dbReference type="Proteomes" id="UP000324222">
    <property type="component" value="Unassembled WGS sequence"/>
</dbReference>
<dbReference type="AlphaFoldDB" id="A0A5B7I9C9"/>
<evidence type="ECO:0000313" key="3">
    <source>
        <dbReference type="Proteomes" id="UP000324222"/>
    </source>
</evidence>
<comment type="caution">
    <text evidence="2">The sequence shown here is derived from an EMBL/GenBank/DDBJ whole genome shotgun (WGS) entry which is preliminary data.</text>
</comment>